<keyword evidence="8" id="KW-0999">Mitochondrion inner membrane</keyword>
<keyword evidence="13" id="KW-1185">Reference proteome</keyword>
<dbReference type="Pfam" id="PF05676">
    <property type="entry name" value="NDUF_B7"/>
    <property type="match status" value="1"/>
</dbReference>
<evidence type="ECO:0000256" key="10">
    <source>
        <dbReference type="ARBA" id="ARBA00023128"/>
    </source>
</evidence>
<protein>
    <recommendedName>
        <fullName evidence="5">NADH dehydrogenase [ubiquinone] 1 beta subcomplex subunit 7</fullName>
    </recommendedName>
</protein>
<comment type="function">
    <text evidence="1">Accessory subunit of the mitochondrial membrane respiratory chain NADH dehydrogenase (Complex I), that is believed not to be involved in catalysis. Complex I functions in the transfer of electrons from NADH to the respiratory chain. The immediate electron acceptor for the enzyme is believed to be ubiquinone.</text>
</comment>
<comment type="similarity">
    <text evidence="4">Belongs to the complex I NDUFB7 subunit family.</text>
</comment>
<keyword evidence="11" id="KW-0472">Membrane</keyword>
<evidence type="ECO:0000256" key="3">
    <source>
        <dbReference type="ARBA" id="ARBA00004637"/>
    </source>
</evidence>
<proteinExistence type="inferred from homology"/>
<dbReference type="PANTHER" id="PTHR20900:SF0">
    <property type="entry name" value="NADH DEHYDROGENASE [UBIQUINONE] 1 BETA SUBCOMPLEX SUBUNIT 7"/>
    <property type="match status" value="1"/>
</dbReference>
<dbReference type="RefSeq" id="XP_022110400.1">
    <property type="nucleotide sequence ID" value="XM_022254708.1"/>
</dbReference>
<comment type="subcellular location">
    <subcellularLocation>
        <location evidence="3">Mitochondrion inner membrane</location>
        <topology evidence="3">Peripheral membrane protein</topology>
    </subcellularLocation>
    <subcellularLocation>
        <location evidence="2">Mitochondrion intermembrane space</location>
    </subcellularLocation>
</comment>
<evidence type="ECO:0000256" key="11">
    <source>
        <dbReference type="ARBA" id="ARBA00023136"/>
    </source>
</evidence>
<evidence type="ECO:0000256" key="7">
    <source>
        <dbReference type="ARBA" id="ARBA00022660"/>
    </source>
</evidence>
<dbReference type="PROSITE" id="PS51808">
    <property type="entry name" value="CHCH"/>
    <property type="match status" value="1"/>
</dbReference>
<evidence type="ECO:0000256" key="1">
    <source>
        <dbReference type="ARBA" id="ARBA00003195"/>
    </source>
</evidence>
<dbReference type="Proteomes" id="UP000694845">
    <property type="component" value="Unplaced"/>
</dbReference>
<evidence type="ECO:0000313" key="13">
    <source>
        <dbReference type="Proteomes" id="UP000694845"/>
    </source>
</evidence>
<dbReference type="GO" id="GO:0005758">
    <property type="term" value="C:mitochondrial intermembrane space"/>
    <property type="evidence" value="ECO:0007669"/>
    <property type="project" value="UniProtKB-SubCell"/>
</dbReference>
<gene>
    <name evidence="14" type="primary">LOC110989976</name>
</gene>
<dbReference type="PANTHER" id="PTHR20900">
    <property type="entry name" value="NADH:UBIQUINONE OXIDOREDUCTASE B18-LIKE SUBUNIT"/>
    <property type="match status" value="1"/>
</dbReference>
<organism evidence="13 14">
    <name type="scientific">Acanthaster planci</name>
    <name type="common">Crown-of-thorns starfish</name>
    <dbReference type="NCBI Taxonomy" id="133434"/>
    <lineage>
        <taxon>Eukaryota</taxon>
        <taxon>Metazoa</taxon>
        <taxon>Echinodermata</taxon>
        <taxon>Eleutherozoa</taxon>
        <taxon>Asterozoa</taxon>
        <taxon>Asteroidea</taxon>
        <taxon>Valvatacea</taxon>
        <taxon>Valvatida</taxon>
        <taxon>Acanthasteridae</taxon>
        <taxon>Acanthaster</taxon>
    </lineage>
</organism>
<evidence type="ECO:0000256" key="6">
    <source>
        <dbReference type="ARBA" id="ARBA00022448"/>
    </source>
</evidence>
<reference evidence="14" key="1">
    <citation type="submission" date="2025-08" db="UniProtKB">
        <authorList>
            <consortium name="RefSeq"/>
        </authorList>
    </citation>
    <scope>IDENTIFICATION</scope>
</reference>
<dbReference type="GeneID" id="110989976"/>
<sequence length="126" mass="15345">MGHAWSAYVTNRDTAPDLYNLPTFDPLYGFPEGRQERVMVATQEEMMKAQVPLDRRDYCAHLYIAWQRCRRDNFPNVFACKHSKPEYDQCEYEDFVMRMKEYEREKRLLARAKRKRLREEKEQLQD</sequence>
<keyword evidence="10" id="KW-0496">Mitochondrion</keyword>
<name>A0A8B8A089_ACAPL</name>
<evidence type="ECO:0000256" key="5">
    <source>
        <dbReference type="ARBA" id="ARBA00018677"/>
    </source>
</evidence>
<dbReference type="CTD" id="4713"/>
<keyword evidence="7" id="KW-0679">Respiratory chain</keyword>
<dbReference type="GO" id="GO:0005743">
    <property type="term" value="C:mitochondrial inner membrane"/>
    <property type="evidence" value="ECO:0007669"/>
    <property type="project" value="UniProtKB-SubCell"/>
</dbReference>
<accession>A0A8B8A089</accession>
<evidence type="ECO:0000313" key="14">
    <source>
        <dbReference type="RefSeq" id="XP_022110400.1"/>
    </source>
</evidence>
<keyword evidence="6" id="KW-0813">Transport</keyword>
<evidence type="ECO:0000256" key="8">
    <source>
        <dbReference type="ARBA" id="ARBA00022792"/>
    </source>
</evidence>
<dbReference type="OrthoDB" id="268414at2759"/>
<evidence type="ECO:0000256" key="12">
    <source>
        <dbReference type="ARBA" id="ARBA00023157"/>
    </source>
</evidence>
<keyword evidence="12" id="KW-1015">Disulfide bond</keyword>
<dbReference type="AlphaFoldDB" id="A0A8B8A089"/>
<evidence type="ECO:0000256" key="9">
    <source>
        <dbReference type="ARBA" id="ARBA00022982"/>
    </source>
</evidence>
<evidence type="ECO:0000256" key="4">
    <source>
        <dbReference type="ARBA" id="ARBA00008006"/>
    </source>
</evidence>
<dbReference type="InterPro" id="IPR008698">
    <property type="entry name" value="NDUB7"/>
</dbReference>
<keyword evidence="9" id="KW-0249">Electron transport</keyword>
<evidence type="ECO:0000256" key="2">
    <source>
        <dbReference type="ARBA" id="ARBA00004569"/>
    </source>
</evidence>